<dbReference type="Gene3D" id="3.30.560.10">
    <property type="entry name" value="Glucose Oxidase, domain 3"/>
    <property type="match status" value="1"/>
</dbReference>
<keyword evidence="4 5" id="KW-0274">FAD</keyword>
<dbReference type="GO" id="GO:0050660">
    <property type="term" value="F:flavin adenine dinucleotide binding"/>
    <property type="evidence" value="ECO:0007669"/>
    <property type="project" value="InterPro"/>
</dbReference>
<reference evidence="9 10" key="1">
    <citation type="submission" date="2013-09" db="EMBL/GenBank/DDBJ databases">
        <title>Genome sequencing of Phaeobacter antarcticus sp. nov. SM1211.</title>
        <authorList>
            <person name="Zhang X.-Y."/>
            <person name="Liu C."/>
            <person name="Chen X.-L."/>
            <person name="Xie B.-B."/>
            <person name="Qin Q.-L."/>
            <person name="Rong J.-C."/>
            <person name="Zhang Y.-Z."/>
        </authorList>
    </citation>
    <scope>NUCLEOTIDE SEQUENCE [LARGE SCALE GENOMIC DNA]</scope>
    <source>
        <strain evidence="9 10">SM1211</strain>
    </source>
</reference>
<dbReference type="PROSITE" id="PS00623">
    <property type="entry name" value="GMC_OXRED_1"/>
    <property type="match status" value="1"/>
</dbReference>
<feature type="domain" description="Glucose-methanol-choline oxidoreductase N-terminal" evidence="8">
    <location>
        <begin position="263"/>
        <end position="277"/>
    </location>
</feature>
<evidence type="ECO:0000256" key="5">
    <source>
        <dbReference type="PIRSR" id="PIRSR000137-2"/>
    </source>
</evidence>
<protein>
    <recommendedName>
        <fullName evidence="7 8">Glucose-methanol-choline oxidoreductase N-terminal domain-containing protein</fullName>
    </recommendedName>
</protein>
<dbReference type="Pfam" id="PF05199">
    <property type="entry name" value="GMC_oxred_C"/>
    <property type="match status" value="1"/>
</dbReference>
<dbReference type="Proteomes" id="UP000231259">
    <property type="component" value="Unassembled WGS sequence"/>
</dbReference>
<dbReference type="PROSITE" id="PS00624">
    <property type="entry name" value="GMC_OXRED_2"/>
    <property type="match status" value="1"/>
</dbReference>
<dbReference type="NCBIfam" id="NF002550">
    <property type="entry name" value="PRK02106.1"/>
    <property type="match status" value="1"/>
</dbReference>
<feature type="binding site" evidence="5">
    <location>
        <begin position="100"/>
        <end position="103"/>
    </location>
    <ligand>
        <name>FAD</name>
        <dbReference type="ChEBI" id="CHEBI:57692"/>
    </ligand>
</feature>
<feature type="binding site" evidence="5">
    <location>
        <position position="228"/>
    </location>
    <ligand>
        <name>FAD</name>
        <dbReference type="ChEBI" id="CHEBI:57692"/>
    </ligand>
</feature>
<dbReference type="Gene3D" id="3.50.50.60">
    <property type="entry name" value="FAD/NAD(P)-binding domain"/>
    <property type="match status" value="1"/>
</dbReference>
<gene>
    <name evidence="9" type="ORF">P775_13655</name>
</gene>
<organism evidence="9 10">
    <name type="scientific">Puniceibacterium antarcticum</name>
    <dbReference type="NCBI Taxonomy" id="1206336"/>
    <lineage>
        <taxon>Bacteria</taxon>
        <taxon>Pseudomonadati</taxon>
        <taxon>Pseudomonadota</taxon>
        <taxon>Alphaproteobacteria</taxon>
        <taxon>Rhodobacterales</taxon>
        <taxon>Paracoccaceae</taxon>
        <taxon>Puniceibacterium</taxon>
    </lineage>
</organism>
<dbReference type="InterPro" id="IPR012132">
    <property type="entry name" value="GMC_OxRdtase"/>
</dbReference>
<evidence type="ECO:0000256" key="3">
    <source>
        <dbReference type="ARBA" id="ARBA00022630"/>
    </source>
</evidence>
<keyword evidence="3 6" id="KW-0285">Flavoprotein</keyword>
<feature type="domain" description="Glucose-methanol-choline oxidoreductase N-terminal" evidence="7">
    <location>
        <begin position="90"/>
        <end position="113"/>
    </location>
</feature>
<dbReference type="AlphaFoldDB" id="A0A2G8RDB2"/>
<evidence type="ECO:0000256" key="1">
    <source>
        <dbReference type="ARBA" id="ARBA00001974"/>
    </source>
</evidence>
<dbReference type="InterPro" id="IPR036188">
    <property type="entry name" value="FAD/NAD-bd_sf"/>
</dbReference>
<evidence type="ECO:0000313" key="9">
    <source>
        <dbReference type="EMBL" id="PIL19564.1"/>
    </source>
</evidence>
<evidence type="ECO:0000256" key="2">
    <source>
        <dbReference type="ARBA" id="ARBA00010790"/>
    </source>
</evidence>
<evidence type="ECO:0000313" key="10">
    <source>
        <dbReference type="Proteomes" id="UP000231259"/>
    </source>
</evidence>
<dbReference type="PANTHER" id="PTHR11552:SF147">
    <property type="entry name" value="CHOLINE DEHYDROGENASE, MITOCHONDRIAL"/>
    <property type="match status" value="1"/>
</dbReference>
<name>A0A2G8RDB2_9RHOB</name>
<evidence type="ECO:0000259" key="8">
    <source>
        <dbReference type="PROSITE" id="PS00624"/>
    </source>
</evidence>
<dbReference type="InterPro" id="IPR000172">
    <property type="entry name" value="GMC_OxRdtase_N"/>
</dbReference>
<comment type="cofactor">
    <cofactor evidence="1 5">
        <name>FAD</name>
        <dbReference type="ChEBI" id="CHEBI:57692"/>
    </cofactor>
</comment>
<evidence type="ECO:0000256" key="4">
    <source>
        <dbReference type="ARBA" id="ARBA00022827"/>
    </source>
</evidence>
<evidence type="ECO:0000259" key="7">
    <source>
        <dbReference type="PROSITE" id="PS00623"/>
    </source>
</evidence>
<comment type="caution">
    <text evidence="9">The sequence shown here is derived from an EMBL/GenBank/DDBJ whole genome shotgun (WGS) entry which is preliminary data.</text>
</comment>
<dbReference type="PROSITE" id="PS51257">
    <property type="entry name" value="PROKAR_LIPOPROTEIN"/>
    <property type="match status" value="1"/>
</dbReference>
<proteinExistence type="inferred from homology"/>
<dbReference type="GO" id="GO:0016614">
    <property type="term" value="F:oxidoreductase activity, acting on CH-OH group of donors"/>
    <property type="evidence" value="ECO:0007669"/>
    <property type="project" value="InterPro"/>
</dbReference>
<accession>A0A2G8RDB2</accession>
<dbReference type="SUPFAM" id="SSF54373">
    <property type="entry name" value="FAD-linked reductases, C-terminal domain"/>
    <property type="match status" value="1"/>
</dbReference>
<dbReference type="PANTHER" id="PTHR11552">
    <property type="entry name" value="GLUCOSE-METHANOL-CHOLINE GMC OXIDOREDUCTASE"/>
    <property type="match status" value="1"/>
</dbReference>
<dbReference type="EMBL" id="AWWI01000096">
    <property type="protein sequence ID" value="PIL19564.1"/>
    <property type="molecule type" value="Genomic_DNA"/>
</dbReference>
<dbReference type="PIRSF" id="PIRSF000137">
    <property type="entry name" value="Alcohol_oxidase"/>
    <property type="match status" value="1"/>
</dbReference>
<dbReference type="InterPro" id="IPR007867">
    <property type="entry name" value="GMC_OxRtase_C"/>
</dbReference>
<dbReference type="SUPFAM" id="SSF51905">
    <property type="entry name" value="FAD/NAD(P)-binding domain"/>
    <property type="match status" value="1"/>
</dbReference>
<evidence type="ECO:0000256" key="6">
    <source>
        <dbReference type="RuleBase" id="RU003968"/>
    </source>
</evidence>
<sequence length="553" mass="59959">MKQWMRETRMDSFDYVIIGAGSAGCVLASRLSENPGTRVLLLEAGGSDLNFWVRMPIGYGKAFHDAKLNWKYSTEPDAGTTGKPAYWPRGKVLGGSSSINAMVYIRGQAGDFDDWAALGNPGWSFDELLPIYRRMEDNLAGEDEWRGCDGPLTVSNIEDSVHPLCANYLAAAEAAGLARNSDFNGATQEGVGIYQITTRRGFRCSAATAYLQPARKRRNLDVRTRAHVTRILFRGKRAVGVEYLQGTEVKQVTARAEVILSAGAVNSPQILQLSGIGDPATLKPLGIDVLHAAPMVGQNLQDHVGFDHLYKSKKPTLNDVLRPWWGRLRVGLQYVLIRTGPLSLSVNQGGGFVRTNPAHSRPNIQLYFSPVSYTRAQPGKRALMSPDVFSGFLMGVSNCHPKSRGSIDIRSADPAAPPKIVPNYLSCDEDVSELLEAGNMLRRIAATAPMQDIIAQELKPGPQITSDAEMIADIRARTGTVFHPCGTCSMGPAQESAVVDARLRVHGLDGLRVVDASIFPRITSGNLNAPSMMVGEKGAQMILQDAARITGLS</sequence>
<dbReference type="Pfam" id="PF00732">
    <property type="entry name" value="GMC_oxred_N"/>
    <property type="match status" value="1"/>
</dbReference>
<comment type="similarity">
    <text evidence="2 6">Belongs to the GMC oxidoreductase family.</text>
</comment>
<feature type="binding site" evidence="5">
    <location>
        <position position="92"/>
    </location>
    <ligand>
        <name>FAD</name>
        <dbReference type="ChEBI" id="CHEBI:57692"/>
    </ligand>
</feature>
<keyword evidence="10" id="KW-1185">Reference proteome</keyword>